<evidence type="ECO:0000256" key="7">
    <source>
        <dbReference type="ARBA" id="ARBA00023163"/>
    </source>
</evidence>
<keyword evidence="4" id="KW-0805">Transcription regulation</keyword>
<evidence type="ECO:0000256" key="5">
    <source>
        <dbReference type="ARBA" id="ARBA00023054"/>
    </source>
</evidence>
<evidence type="ECO:0000313" key="11">
    <source>
        <dbReference type="Proteomes" id="UP001642483"/>
    </source>
</evidence>
<evidence type="ECO:0000256" key="3">
    <source>
        <dbReference type="ARBA" id="ARBA00019683"/>
    </source>
</evidence>
<dbReference type="Pfam" id="PF11594">
    <property type="entry name" value="Med28"/>
    <property type="match status" value="1"/>
</dbReference>
<name>A0ABP0F764_CLALP</name>
<protein>
    <recommendedName>
        <fullName evidence="3">Mediator of RNA polymerase II transcription subunit 28</fullName>
    </recommendedName>
    <alternativeName>
        <fullName evidence="9">Mediator complex subunit 28</fullName>
    </alternativeName>
</protein>
<evidence type="ECO:0000256" key="6">
    <source>
        <dbReference type="ARBA" id="ARBA00023159"/>
    </source>
</evidence>
<keyword evidence="5" id="KW-0175">Coiled coil</keyword>
<evidence type="ECO:0000313" key="10">
    <source>
        <dbReference type="EMBL" id="CAK8675550.1"/>
    </source>
</evidence>
<keyword evidence="7" id="KW-0804">Transcription</keyword>
<evidence type="ECO:0000256" key="8">
    <source>
        <dbReference type="ARBA" id="ARBA00023242"/>
    </source>
</evidence>
<keyword evidence="8" id="KW-0539">Nucleus</keyword>
<dbReference type="EMBL" id="CAWYQH010000024">
    <property type="protein sequence ID" value="CAK8675550.1"/>
    <property type="molecule type" value="Genomic_DNA"/>
</dbReference>
<evidence type="ECO:0000256" key="4">
    <source>
        <dbReference type="ARBA" id="ARBA00023015"/>
    </source>
</evidence>
<keyword evidence="11" id="KW-1185">Reference proteome</keyword>
<comment type="caution">
    <text evidence="10">The sequence shown here is derived from an EMBL/GenBank/DDBJ whole genome shotgun (WGS) entry which is preliminary data.</text>
</comment>
<dbReference type="InterPro" id="IPR021640">
    <property type="entry name" value="Mediator_Med28"/>
</dbReference>
<sequence length="138" mass="16054">MLNPLRPTGKPATIIDEFEIAFQDCIMPLVTEDVAVGLTYQDEQKTTSEFLTKNFIELSRRTEAYFLKQKALLAHKHPELVLQEEVDELELELKRKDDVINSHYARLKQWQNTLKDMKSVEHRLISNQPQHGSGQVHK</sequence>
<accession>A0ABP0F764</accession>
<proteinExistence type="inferred from homology"/>
<dbReference type="PANTHER" id="PTHR13512:SF2">
    <property type="entry name" value="MEDIATOR OF RNA POLYMERASE II TRANSCRIPTION SUBUNIT 28"/>
    <property type="match status" value="1"/>
</dbReference>
<comment type="subcellular location">
    <subcellularLocation>
        <location evidence="1">Nucleus</location>
    </subcellularLocation>
</comment>
<dbReference type="Proteomes" id="UP001642483">
    <property type="component" value="Unassembled WGS sequence"/>
</dbReference>
<evidence type="ECO:0000256" key="2">
    <source>
        <dbReference type="ARBA" id="ARBA00005571"/>
    </source>
</evidence>
<reference evidence="10 11" key="1">
    <citation type="submission" date="2024-02" db="EMBL/GenBank/DDBJ databases">
        <authorList>
            <person name="Daric V."/>
            <person name="Darras S."/>
        </authorList>
    </citation>
    <scope>NUCLEOTIDE SEQUENCE [LARGE SCALE GENOMIC DNA]</scope>
</reference>
<dbReference type="PANTHER" id="PTHR13512">
    <property type="entry name" value="MEDIATOR COMPLEX SUBUNIT 28"/>
    <property type="match status" value="1"/>
</dbReference>
<organism evidence="10 11">
    <name type="scientific">Clavelina lepadiformis</name>
    <name type="common">Light-bulb sea squirt</name>
    <name type="synonym">Ascidia lepadiformis</name>
    <dbReference type="NCBI Taxonomy" id="159417"/>
    <lineage>
        <taxon>Eukaryota</taxon>
        <taxon>Metazoa</taxon>
        <taxon>Chordata</taxon>
        <taxon>Tunicata</taxon>
        <taxon>Ascidiacea</taxon>
        <taxon>Aplousobranchia</taxon>
        <taxon>Clavelinidae</taxon>
        <taxon>Clavelina</taxon>
    </lineage>
</organism>
<keyword evidence="6" id="KW-0010">Activator</keyword>
<evidence type="ECO:0000256" key="1">
    <source>
        <dbReference type="ARBA" id="ARBA00004123"/>
    </source>
</evidence>
<comment type="similarity">
    <text evidence="2">Belongs to the Mediator complex subunit 28 family.</text>
</comment>
<gene>
    <name evidence="10" type="ORF">CVLEPA_LOCUS5116</name>
</gene>
<evidence type="ECO:0000256" key="9">
    <source>
        <dbReference type="ARBA" id="ARBA00031964"/>
    </source>
</evidence>